<evidence type="ECO:0000313" key="1">
    <source>
        <dbReference type="EMBL" id="GIL29855.1"/>
    </source>
</evidence>
<gene>
    <name evidence="1" type="ORF">NUM_51090</name>
</gene>
<sequence>MRIEEACAAWLVTITNATNATATSTVSRSNLPPILVGAVMRSCMASPSWSYESVPPILCAGEAPLQVLQPGLKQDTARNGVIRCPDDGYSGGVPDRSDVSRCDASGESRDELAESLRFQGDVETDRGRWQLYRQALGSEDHHPLLLAALRHEPDPQLVLSVAYLAISMLPDALHPAWTSVVPELLRHKAAERSAEVSMLRRAVVGRLASEEIEPTSWTNWLQLRMASQAIDRAIVDDLADNGRTKRIRNAATLRSRSLAAVRTDAGGHAGESLGDVQLDGILPTASGCSDENKTVNGSVVVSCRDLTAEWQPTVTEPVDSTGLV</sequence>
<name>A0A8J4AHW6_9ACTN</name>
<evidence type="ECO:0000313" key="2">
    <source>
        <dbReference type="Proteomes" id="UP000614996"/>
    </source>
</evidence>
<dbReference type="EMBL" id="BOPO01000108">
    <property type="protein sequence ID" value="GIL29855.1"/>
    <property type="molecule type" value="Genomic_DNA"/>
</dbReference>
<comment type="caution">
    <text evidence="1">The sequence shown here is derived from an EMBL/GenBank/DDBJ whole genome shotgun (WGS) entry which is preliminary data.</text>
</comment>
<keyword evidence="2" id="KW-1185">Reference proteome</keyword>
<accession>A0A8J4AHW6</accession>
<dbReference type="AlphaFoldDB" id="A0A8J4AHW6"/>
<protein>
    <submittedName>
        <fullName evidence="1">Uncharacterized protein</fullName>
    </submittedName>
</protein>
<organism evidence="1 2">
    <name type="scientific">Actinocatenispora comari</name>
    <dbReference type="NCBI Taxonomy" id="2807577"/>
    <lineage>
        <taxon>Bacteria</taxon>
        <taxon>Bacillati</taxon>
        <taxon>Actinomycetota</taxon>
        <taxon>Actinomycetes</taxon>
        <taxon>Micromonosporales</taxon>
        <taxon>Micromonosporaceae</taxon>
        <taxon>Actinocatenispora</taxon>
    </lineage>
</organism>
<dbReference type="Proteomes" id="UP000614996">
    <property type="component" value="Unassembled WGS sequence"/>
</dbReference>
<proteinExistence type="predicted"/>
<reference evidence="2" key="1">
    <citation type="journal article" date="2021" name="Int. J. Syst. Evol. Microbiol.">
        <title>Actinocatenispora comari sp. nov., an endophytic actinomycete isolated from aerial parts of Comarum salesowianum.</title>
        <authorList>
            <person name="Oyunbileg N."/>
            <person name="Iizaka Y."/>
            <person name="Hamada M."/>
            <person name="Davaapurev B.O."/>
            <person name="Fukumoto A."/>
            <person name="Tsetseg B."/>
            <person name="Kato F."/>
            <person name="Tamura T."/>
            <person name="Batkhuu J."/>
            <person name="Anzai Y."/>
        </authorList>
    </citation>
    <scope>NUCLEOTIDE SEQUENCE [LARGE SCALE GENOMIC DNA]</scope>
    <source>
        <strain evidence="2">NUM-2625</strain>
    </source>
</reference>